<comment type="caution">
    <text evidence="2">The sequence shown here is derived from an EMBL/GenBank/DDBJ whole genome shotgun (WGS) entry which is preliminary data.</text>
</comment>
<protein>
    <submittedName>
        <fullName evidence="2">Uncharacterized protein</fullName>
    </submittedName>
</protein>
<evidence type="ECO:0000313" key="2">
    <source>
        <dbReference type="EMBL" id="MBB5783520.1"/>
    </source>
</evidence>
<reference evidence="2 3" key="1">
    <citation type="submission" date="2020-08" db="EMBL/GenBank/DDBJ databases">
        <title>Sequencing the genomes of 1000 actinobacteria strains.</title>
        <authorList>
            <person name="Klenk H.-P."/>
        </authorList>
    </citation>
    <scope>NUCLEOTIDE SEQUENCE [LARGE SCALE GENOMIC DNA]</scope>
    <source>
        <strain evidence="2 3">DSM 45507</strain>
    </source>
</reference>
<accession>A0A7W9LH24</accession>
<evidence type="ECO:0000256" key="1">
    <source>
        <dbReference type="SAM" id="Phobius"/>
    </source>
</evidence>
<sequence length="81" mass="8698">MVGLAAALLVAVVALHWALMAFSYFLLAGCAGWEEGRLAWMLWYLLLMAGFSSAVLLLIAGVRVRGAEFAASARVTRLESP</sequence>
<dbReference type="Proteomes" id="UP000579153">
    <property type="component" value="Unassembled WGS sequence"/>
</dbReference>
<dbReference type="RefSeq" id="WP_185076455.1">
    <property type="nucleotide sequence ID" value="NZ_JACHMB010000001.1"/>
</dbReference>
<organism evidence="2 3">
    <name type="scientific">Nonomuraea jabiensis</name>
    <dbReference type="NCBI Taxonomy" id="882448"/>
    <lineage>
        <taxon>Bacteria</taxon>
        <taxon>Bacillati</taxon>
        <taxon>Actinomycetota</taxon>
        <taxon>Actinomycetes</taxon>
        <taxon>Streptosporangiales</taxon>
        <taxon>Streptosporangiaceae</taxon>
        <taxon>Nonomuraea</taxon>
    </lineage>
</organism>
<dbReference type="EMBL" id="JACHMB010000001">
    <property type="protein sequence ID" value="MBB5783520.1"/>
    <property type="molecule type" value="Genomic_DNA"/>
</dbReference>
<feature type="transmembrane region" description="Helical" evidence="1">
    <location>
        <begin position="38"/>
        <end position="59"/>
    </location>
</feature>
<proteinExistence type="predicted"/>
<keyword evidence="1" id="KW-1133">Transmembrane helix</keyword>
<keyword evidence="1" id="KW-0812">Transmembrane</keyword>
<gene>
    <name evidence="2" type="ORF">HD596_010276</name>
</gene>
<keyword evidence="1" id="KW-0472">Membrane</keyword>
<evidence type="ECO:0000313" key="3">
    <source>
        <dbReference type="Proteomes" id="UP000579153"/>
    </source>
</evidence>
<dbReference type="AlphaFoldDB" id="A0A7W9LH24"/>
<name>A0A7W9LH24_9ACTN</name>
<keyword evidence="3" id="KW-1185">Reference proteome</keyword>